<accession>A0AAV3XL29</accession>
<sequence length="285" mass="33596">MTSRIYVGHLMHTRLEPVKHSFVYPVYFFEFDLSELSKLNKNLIMFGYNQVRPIAIHDKDYLGNGEESIQVKLISFLNKKGCSDDIYSIKLVTVARYFNYVFNPISFFYCYRQDGSLRCTVAEINNTYGEKHLYILDCPEQPRPGFQARYRVSKEFYVSPFNDLKGDYEFHFSEIDELIDIRINILRDEREVFVSRIWGKAIPLNSENLIRTLVRYPMSAALAMPRITWQALVLRYWKGLNPVLKPKPSSEMTIRTAPPSAIQRIERSITSFKYKIYRQFSRGKK</sequence>
<dbReference type="Pfam" id="PF07103">
    <property type="entry name" value="DUF1365"/>
    <property type="match status" value="1"/>
</dbReference>
<name>A0AAV3XL29_9CYAN</name>
<dbReference type="PANTHER" id="PTHR33973:SF4">
    <property type="entry name" value="OS07G0153300 PROTEIN"/>
    <property type="match status" value="1"/>
</dbReference>
<dbReference type="EMBL" id="BLAY01000102">
    <property type="protein sequence ID" value="GET40855.1"/>
    <property type="molecule type" value="Genomic_DNA"/>
</dbReference>
<proteinExistence type="predicted"/>
<reference evidence="1" key="1">
    <citation type="submission" date="2019-10" db="EMBL/GenBank/DDBJ databases">
        <title>Draft genome sequece of Microseira wollei NIES-4236.</title>
        <authorList>
            <person name="Yamaguchi H."/>
            <person name="Suzuki S."/>
            <person name="Kawachi M."/>
        </authorList>
    </citation>
    <scope>NUCLEOTIDE SEQUENCE</scope>
    <source>
        <strain evidence="1">NIES-4236</strain>
    </source>
</reference>
<dbReference type="PANTHER" id="PTHR33973">
    <property type="entry name" value="OS07G0153300 PROTEIN"/>
    <property type="match status" value="1"/>
</dbReference>
<evidence type="ECO:0008006" key="3">
    <source>
        <dbReference type="Google" id="ProtNLM"/>
    </source>
</evidence>
<organism evidence="1 2">
    <name type="scientific">Microseira wollei NIES-4236</name>
    <dbReference type="NCBI Taxonomy" id="2530354"/>
    <lineage>
        <taxon>Bacteria</taxon>
        <taxon>Bacillati</taxon>
        <taxon>Cyanobacteriota</taxon>
        <taxon>Cyanophyceae</taxon>
        <taxon>Oscillatoriophycideae</taxon>
        <taxon>Aerosakkonematales</taxon>
        <taxon>Aerosakkonemataceae</taxon>
        <taxon>Microseira</taxon>
    </lineage>
</organism>
<dbReference type="InterPro" id="IPR010775">
    <property type="entry name" value="DUF1365"/>
</dbReference>
<evidence type="ECO:0000313" key="2">
    <source>
        <dbReference type="Proteomes" id="UP001050975"/>
    </source>
</evidence>
<comment type="caution">
    <text evidence="1">The sequence shown here is derived from an EMBL/GenBank/DDBJ whole genome shotgun (WGS) entry which is preliminary data.</text>
</comment>
<dbReference type="RefSeq" id="WP_226587039.1">
    <property type="nucleotide sequence ID" value="NZ_BLAY01000102.1"/>
</dbReference>
<evidence type="ECO:0000313" key="1">
    <source>
        <dbReference type="EMBL" id="GET40855.1"/>
    </source>
</evidence>
<protein>
    <recommendedName>
        <fullName evidence="3">DUF1365 domain-containing protein</fullName>
    </recommendedName>
</protein>
<dbReference type="Proteomes" id="UP001050975">
    <property type="component" value="Unassembled WGS sequence"/>
</dbReference>
<keyword evidence="2" id="KW-1185">Reference proteome</keyword>
<gene>
    <name evidence="1" type="ORF">MiSe_56670</name>
</gene>
<dbReference type="AlphaFoldDB" id="A0AAV3XL29"/>